<protein>
    <submittedName>
        <fullName evidence="12">Phosphomannomutase</fullName>
        <ecNumber evidence="12">5.4.2.8</ecNumber>
    </submittedName>
</protein>
<evidence type="ECO:0000256" key="1">
    <source>
        <dbReference type="ARBA" id="ARBA00001946"/>
    </source>
</evidence>
<dbReference type="Proteomes" id="UP000031928">
    <property type="component" value="Chromosome"/>
</dbReference>
<dbReference type="STRING" id="1224162.B840_07920"/>
<evidence type="ECO:0000256" key="4">
    <source>
        <dbReference type="ARBA" id="ARBA00022723"/>
    </source>
</evidence>
<evidence type="ECO:0000256" key="6">
    <source>
        <dbReference type="ARBA" id="ARBA00023235"/>
    </source>
</evidence>
<evidence type="ECO:0000313" key="12">
    <source>
        <dbReference type="EMBL" id="AJK69182.1"/>
    </source>
</evidence>
<dbReference type="Pfam" id="PF02880">
    <property type="entry name" value="PGM_PMM_III"/>
    <property type="match status" value="1"/>
</dbReference>
<comment type="similarity">
    <text evidence="2 7">Belongs to the phosphohexose mutase family.</text>
</comment>
<dbReference type="SUPFAM" id="SSF53738">
    <property type="entry name" value="Phosphoglucomutase, first 3 domains"/>
    <property type="match status" value="3"/>
</dbReference>
<name>A0A0B6TGS7_9CORY</name>
<keyword evidence="6 12" id="KW-0413">Isomerase</keyword>
<reference evidence="12 13" key="1">
    <citation type="submission" date="2014-05" db="EMBL/GenBank/DDBJ databases">
        <title>Complete genome sequence of Corynebacterium marinum DSM 44953.</title>
        <authorList>
            <person name="Schaffert L."/>
            <person name="Albersmeier A."/>
            <person name="Kalinowski J."/>
            <person name="Ruckert C."/>
        </authorList>
    </citation>
    <scope>NUCLEOTIDE SEQUENCE [LARGE SCALE GENOMIC DNA]</scope>
    <source>
        <strain evidence="12 13">DSM 44953</strain>
    </source>
</reference>
<dbReference type="GO" id="GO:0005975">
    <property type="term" value="P:carbohydrate metabolic process"/>
    <property type="evidence" value="ECO:0007669"/>
    <property type="project" value="InterPro"/>
</dbReference>
<dbReference type="Pfam" id="PF02879">
    <property type="entry name" value="PGM_PMM_II"/>
    <property type="match status" value="1"/>
</dbReference>
<dbReference type="GO" id="GO:0000287">
    <property type="term" value="F:magnesium ion binding"/>
    <property type="evidence" value="ECO:0007669"/>
    <property type="project" value="InterPro"/>
</dbReference>
<evidence type="ECO:0000259" key="10">
    <source>
        <dbReference type="Pfam" id="PF02879"/>
    </source>
</evidence>
<dbReference type="SUPFAM" id="SSF55957">
    <property type="entry name" value="Phosphoglucomutase, C-terminal domain"/>
    <property type="match status" value="1"/>
</dbReference>
<organism evidence="12 13">
    <name type="scientific">Corynebacterium marinum DSM 44953</name>
    <dbReference type="NCBI Taxonomy" id="1224162"/>
    <lineage>
        <taxon>Bacteria</taxon>
        <taxon>Bacillati</taxon>
        <taxon>Actinomycetota</taxon>
        <taxon>Actinomycetes</taxon>
        <taxon>Mycobacteriales</taxon>
        <taxon>Corynebacteriaceae</taxon>
        <taxon>Corynebacterium</taxon>
    </lineage>
</organism>
<keyword evidence="3" id="KW-0597">Phosphoprotein</keyword>
<dbReference type="PROSITE" id="PS00710">
    <property type="entry name" value="PGM_PMM"/>
    <property type="match status" value="1"/>
</dbReference>
<feature type="domain" description="Alpha-D-phosphohexomutase alpha/beta/alpha" evidence="10">
    <location>
        <begin position="192"/>
        <end position="292"/>
    </location>
</feature>
<gene>
    <name evidence="12" type="primary">pmmB</name>
    <name evidence="12" type="ORF">B840_07920</name>
</gene>
<feature type="domain" description="Alpha-D-phosphohexomutase alpha/beta/alpha" evidence="9">
    <location>
        <begin position="39"/>
        <end position="170"/>
    </location>
</feature>
<feature type="domain" description="Alpha-D-phosphohexomutase alpha/beta/alpha" evidence="11">
    <location>
        <begin position="301"/>
        <end position="396"/>
    </location>
</feature>
<dbReference type="InterPro" id="IPR005846">
    <property type="entry name" value="A-D-PHexomutase_a/b/a-III"/>
</dbReference>
<dbReference type="GO" id="GO:0006166">
    <property type="term" value="P:purine ribonucleoside salvage"/>
    <property type="evidence" value="ECO:0007669"/>
    <property type="project" value="TreeGrafter"/>
</dbReference>
<dbReference type="PANTHER" id="PTHR45745:SF1">
    <property type="entry name" value="PHOSPHOGLUCOMUTASE 2B-RELATED"/>
    <property type="match status" value="1"/>
</dbReference>
<evidence type="ECO:0000256" key="7">
    <source>
        <dbReference type="RuleBase" id="RU004326"/>
    </source>
</evidence>
<dbReference type="AlphaFoldDB" id="A0A0B6TGS7"/>
<dbReference type="HOGENOM" id="CLU_016950_0_2_11"/>
<evidence type="ECO:0000256" key="5">
    <source>
        <dbReference type="ARBA" id="ARBA00022842"/>
    </source>
</evidence>
<evidence type="ECO:0000256" key="2">
    <source>
        <dbReference type="ARBA" id="ARBA00010231"/>
    </source>
</evidence>
<keyword evidence="13" id="KW-1185">Reference proteome</keyword>
<dbReference type="OrthoDB" id="9806956at2"/>
<dbReference type="InterPro" id="IPR005843">
    <property type="entry name" value="A-D-PHexomutase_C"/>
</dbReference>
<feature type="domain" description="Alpha-D-phosphohexomutase C-terminal" evidence="8">
    <location>
        <begin position="450"/>
        <end position="475"/>
    </location>
</feature>
<accession>A0A0B6TGS7</accession>
<sequence>MNPAEWAAHDPDPVTRAEVLRWIAERSPKLAERFAGPLSFGTAGLRGPVGGGQTAMNAATVTRTTAGLAAWLGPGTRVVVGCDARHGSAMFRQVTAEVLSAAGVEVLLLPPQLPTPVTAFAVRHLQADAGVMVTASHNPAADNGYKVYDRTGTQIIPPADAEIAAAIDAAGWADEVPRSTGRIREVDVLEDYLARAVPLVDAPSSPPHVVVTALHGVGGGVLLEALRRAGFDRVTPVAEQHDPDPDFPTVDFPNPEEPGTLDLACATADRVGAGLILALDPDADRCAVAVPDAGGWRQLTGDEVGALLGWDIASRAEGGVLACSIVSSRLLGRIAAHHGLGFETTLTGFKWIARVPGLIYGYEEALGYCTDPEFVGDKDGITACLRVAELASRVDLLDLLGQLGERFGHYLTRQVSFRTADPAAALAQLEGFTELPGTPGRILRTPEGDRVIVRPSGTEPKLKCYLEAVAPTRKEAEERLGRLLRYVPTAGPAPSSA</sequence>
<evidence type="ECO:0000256" key="3">
    <source>
        <dbReference type="ARBA" id="ARBA00022553"/>
    </source>
</evidence>
<dbReference type="Pfam" id="PF00408">
    <property type="entry name" value="PGM_PMM_IV"/>
    <property type="match status" value="1"/>
</dbReference>
<dbReference type="PRINTS" id="PR00509">
    <property type="entry name" value="PGMPMM"/>
</dbReference>
<dbReference type="Pfam" id="PF02878">
    <property type="entry name" value="PGM_PMM_I"/>
    <property type="match status" value="1"/>
</dbReference>
<dbReference type="EMBL" id="CP007790">
    <property type="protein sequence ID" value="AJK69182.1"/>
    <property type="molecule type" value="Genomic_DNA"/>
</dbReference>
<dbReference type="InterPro" id="IPR005844">
    <property type="entry name" value="A-D-PHexomutase_a/b/a-I"/>
</dbReference>
<dbReference type="GO" id="GO:0008973">
    <property type="term" value="F:phosphopentomutase activity"/>
    <property type="evidence" value="ECO:0007669"/>
    <property type="project" value="TreeGrafter"/>
</dbReference>
<evidence type="ECO:0000259" key="8">
    <source>
        <dbReference type="Pfam" id="PF00408"/>
    </source>
</evidence>
<evidence type="ECO:0000259" key="11">
    <source>
        <dbReference type="Pfam" id="PF02880"/>
    </source>
</evidence>
<dbReference type="EC" id="5.4.2.8" evidence="12"/>
<dbReference type="CDD" id="cd05799">
    <property type="entry name" value="PGM2"/>
    <property type="match status" value="1"/>
</dbReference>
<proteinExistence type="inferred from homology"/>
<dbReference type="Gene3D" id="3.40.120.10">
    <property type="entry name" value="Alpha-D-Glucose-1,6-Bisphosphate, subunit A, domain 3"/>
    <property type="match status" value="3"/>
</dbReference>
<evidence type="ECO:0000313" key="13">
    <source>
        <dbReference type="Proteomes" id="UP000031928"/>
    </source>
</evidence>
<dbReference type="InterPro" id="IPR005845">
    <property type="entry name" value="A-D-PHexomutase_a/b/a-II"/>
</dbReference>
<dbReference type="Gene3D" id="3.30.310.50">
    <property type="entry name" value="Alpha-D-phosphohexomutase, C-terminal domain"/>
    <property type="match status" value="1"/>
</dbReference>
<dbReference type="InterPro" id="IPR016066">
    <property type="entry name" value="A-D-PHexomutase_CS"/>
</dbReference>
<dbReference type="GO" id="GO:0004615">
    <property type="term" value="F:phosphomannomutase activity"/>
    <property type="evidence" value="ECO:0007669"/>
    <property type="project" value="UniProtKB-EC"/>
</dbReference>
<dbReference type="KEGG" id="cmq:B840_07920"/>
<dbReference type="RefSeq" id="WP_042621688.1">
    <property type="nucleotide sequence ID" value="NZ_CP007790.1"/>
</dbReference>
<keyword evidence="4 7" id="KW-0479">Metal-binding</keyword>
<comment type="cofactor">
    <cofactor evidence="1">
        <name>Mg(2+)</name>
        <dbReference type="ChEBI" id="CHEBI:18420"/>
    </cofactor>
</comment>
<dbReference type="InterPro" id="IPR005841">
    <property type="entry name" value="Alpha-D-phosphohexomutase_SF"/>
</dbReference>
<dbReference type="InterPro" id="IPR036900">
    <property type="entry name" value="A-D-PHexomutase_C_sf"/>
</dbReference>
<dbReference type="InterPro" id="IPR016055">
    <property type="entry name" value="A-D-PHexomutase_a/b/a-I/II/III"/>
</dbReference>
<keyword evidence="5 7" id="KW-0460">Magnesium</keyword>
<dbReference type="PANTHER" id="PTHR45745">
    <property type="entry name" value="PHOSPHOMANNOMUTASE 45A"/>
    <property type="match status" value="1"/>
</dbReference>
<evidence type="ECO:0000259" key="9">
    <source>
        <dbReference type="Pfam" id="PF02878"/>
    </source>
</evidence>